<protein>
    <recommendedName>
        <fullName evidence="1">ADP-ribosyl cyclase/cyclic ADP-ribose hydrolase</fullName>
        <ecNumber evidence="1">3.2.2.6</ecNumber>
    </recommendedName>
</protein>
<keyword evidence="2" id="KW-0378">Hydrolase</keyword>
<reference evidence="6 7" key="1">
    <citation type="journal article" date="2023" name="G3 (Bethesda)">
        <title>A haplotype-resolved chromosome-scale genome for Quercus rubra L. provides insights into the genetics of adaptive traits for red oak species.</title>
        <authorList>
            <person name="Kapoor B."/>
            <person name="Jenkins J."/>
            <person name="Schmutz J."/>
            <person name="Zhebentyayeva T."/>
            <person name="Kuelheim C."/>
            <person name="Coggeshall M."/>
            <person name="Heim C."/>
            <person name="Lasky J.R."/>
            <person name="Leites L."/>
            <person name="Islam-Faridi N."/>
            <person name="Romero-Severson J."/>
            <person name="DeLeo V.L."/>
            <person name="Lucas S.M."/>
            <person name="Lazic D."/>
            <person name="Gailing O."/>
            <person name="Carlson J."/>
            <person name="Staton M."/>
        </authorList>
    </citation>
    <scope>NUCLEOTIDE SEQUENCE [LARGE SCALE GENOMIC DNA]</scope>
    <source>
        <strain evidence="6">Pseudo-F2</strain>
    </source>
</reference>
<gene>
    <name evidence="6" type="ORF">RGQ29_029636</name>
</gene>
<evidence type="ECO:0000256" key="1">
    <source>
        <dbReference type="ARBA" id="ARBA00011982"/>
    </source>
</evidence>
<dbReference type="SMART" id="SM00255">
    <property type="entry name" value="TIR"/>
    <property type="match status" value="1"/>
</dbReference>
<dbReference type="FunFam" id="3.40.50.10140:FF:000007">
    <property type="entry name" value="Disease resistance protein (TIR-NBS-LRR class)"/>
    <property type="match status" value="1"/>
</dbReference>
<proteinExistence type="predicted"/>
<evidence type="ECO:0000313" key="6">
    <source>
        <dbReference type="EMBL" id="KAK4570854.1"/>
    </source>
</evidence>
<keyword evidence="3" id="KW-0520">NAD</keyword>
<dbReference type="Pfam" id="PF01582">
    <property type="entry name" value="TIR"/>
    <property type="match status" value="1"/>
</dbReference>
<dbReference type="GO" id="GO:0007165">
    <property type="term" value="P:signal transduction"/>
    <property type="evidence" value="ECO:0007669"/>
    <property type="project" value="InterPro"/>
</dbReference>
<evidence type="ECO:0000256" key="3">
    <source>
        <dbReference type="ARBA" id="ARBA00023027"/>
    </source>
</evidence>
<accession>A0AAN7ID48</accession>
<dbReference type="AlphaFoldDB" id="A0AAN7ID48"/>
<dbReference type="InterPro" id="IPR000157">
    <property type="entry name" value="TIR_dom"/>
</dbReference>
<evidence type="ECO:0000256" key="4">
    <source>
        <dbReference type="ARBA" id="ARBA00047304"/>
    </source>
</evidence>
<dbReference type="PROSITE" id="PS50104">
    <property type="entry name" value="TIR"/>
    <property type="match status" value="1"/>
</dbReference>
<evidence type="ECO:0000256" key="2">
    <source>
        <dbReference type="ARBA" id="ARBA00022801"/>
    </source>
</evidence>
<name>A0AAN7ID48_QUERU</name>
<sequence length="214" mass="24302">MSVSNGLVGSLSLSLNTLQIPLFKPAIIQYKSFTDDTIITAILQNLLAFMDTINPSSSSSSTHQWKYHVFLSFRGEDTRNNFTDHIYAALNQKGVYTFRDDEKLERGEPISPMLLKAIEDSLFAIVVLSKNYASSTWCLDELVKIMDCRKNMGLIVLPIFYDVEPTVVREQTKTYAQAFVEHEKHFNKNLKKVHTWRAALTDVSNLSGWSLEDG</sequence>
<comment type="caution">
    <text evidence="6">The sequence shown here is derived from an EMBL/GenBank/DDBJ whole genome shotgun (WGS) entry which is preliminary data.</text>
</comment>
<evidence type="ECO:0000313" key="7">
    <source>
        <dbReference type="Proteomes" id="UP001324115"/>
    </source>
</evidence>
<organism evidence="6 7">
    <name type="scientific">Quercus rubra</name>
    <name type="common">Northern red oak</name>
    <name type="synonym">Quercus borealis</name>
    <dbReference type="NCBI Taxonomy" id="3512"/>
    <lineage>
        <taxon>Eukaryota</taxon>
        <taxon>Viridiplantae</taxon>
        <taxon>Streptophyta</taxon>
        <taxon>Embryophyta</taxon>
        <taxon>Tracheophyta</taxon>
        <taxon>Spermatophyta</taxon>
        <taxon>Magnoliopsida</taxon>
        <taxon>eudicotyledons</taxon>
        <taxon>Gunneridae</taxon>
        <taxon>Pentapetalae</taxon>
        <taxon>rosids</taxon>
        <taxon>fabids</taxon>
        <taxon>Fagales</taxon>
        <taxon>Fagaceae</taxon>
        <taxon>Quercus</taxon>
    </lineage>
</organism>
<dbReference type="SUPFAM" id="SSF52200">
    <property type="entry name" value="Toll/Interleukin receptor TIR domain"/>
    <property type="match status" value="1"/>
</dbReference>
<evidence type="ECO:0000259" key="5">
    <source>
        <dbReference type="PROSITE" id="PS50104"/>
    </source>
</evidence>
<dbReference type="EMBL" id="JAXUIC010000009">
    <property type="protein sequence ID" value="KAK4570854.1"/>
    <property type="molecule type" value="Genomic_DNA"/>
</dbReference>
<dbReference type="GO" id="GO:0061809">
    <property type="term" value="F:NAD+ nucleosidase activity, cyclic ADP-ribose generating"/>
    <property type="evidence" value="ECO:0007669"/>
    <property type="project" value="UniProtKB-EC"/>
</dbReference>
<dbReference type="Gene3D" id="3.40.50.10140">
    <property type="entry name" value="Toll/interleukin-1 receptor homology (TIR) domain"/>
    <property type="match status" value="1"/>
</dbReference>
<comment type="catalytic activity">
    <reaction evidence="4">
        <text>NAD(+) + H2O = ADP-D-ribose + nicotinamide + H(+)</text>
        <dbReference type="Rhea" id="RHEA:16301"/>
        <dbReference type="ChEBI" id="CHEBI:15377"/>
        <dbReference type="ChEBI" id="CHEBI:15378"/>
        <dbReference type="ChEBI" id="CHEBI:17154"/>
        <dbReference type="ChEBI" id="CHEBI:57540"/>
        <dbReference type="ChEBI" id="CHEBI:57967"/>
        <dbReference type="EC" id="3.2.2.6"/>
    </reaction>
    <physiologicalReaction direction="left-to-right" evidence="4">
        <dbReference type="Rhea" id="RHEA:16302"/>
    </physiologicalReaction>
</comment>
<dbReference type="PANTHER" id="PTHR32009">
    <property type="entry name" value="TMV RESISTANCE PROTEIN N-LIKE"/>
    <property type="match status" value="1"/>
</dbReference>
<dbReference type="Proteomes" id="UP001324115">
    <property type="component" value="Unassembled WGS sequence"/>
</dbReference>
<dbReference type="PANTHER" id="PTHR32009:SF39">
    <property type="entry name" value="TIR DOMAIN-CONTAINING PROTEIN"/>
    <property type="match status" value="1"/>
</dbReference>
<dbReference type="EC" id="3.2.2.6" evidence="1"/>
<keyword evidence="7" id="KW-1185">Reference proteome</keyword>
<dbReference type="InterPro" id="IPR035897">
    <property type="entry name" value="Toll_tir_struct_dom_sf"/>
</dbReference>
<feature type="domain" description="TIR" evidence="5">
    <location>
        <begin position="65"/>
        <end position="214"/>
    </location>
</feature>